<gene>
    <name evidence="2" type="ORF">CRT60_01835</name>
</gene>
<accession>A0A2B8BPC4</accession>
<name>A0A2B8BPC4_9PROT</name>
<dbReference type="Pfam" id="PF13385">
    <property type="entry name" value="Laminin_G_3"/>
    <property type="match status" value="4"/>
</dbReference>
<protein>
    <submittedName>
        <fullName evidence="2">Adhesin</fullName>
    </submittedName>
</protein>
<dbReference type="InterPro" id="IPR013320">
    <property type="entry name" value="ConA-like_dom_sf"/>
</dbReference>
<dbReference type="PANTHER" id="PTHR42535">
    <property type="entry name" value="OOKINETE PROTEIN, PUTATIVE-RELATED"/>
    <property type="match status" value="1"/>
</dbReference>
<evidence type="ECO:0000256" key="1">
    <source>
        <dbReference type="SAM" id="MobiDB-lite"/>
    </source>
</evidence>
<dbReference type="OrthoDB" id="5526848at2"/>
<dbReference type="Proteomes" id="UP000225379">
    <property type="component" value="Unassembled WGS sequence"/>
</dbReference>
<comment type="caution">
    <text evidence="2">The sequence shown here is derived from an EMBL/GenBank/DDBJ whole genome shotgun (WGS) entry which is preliminary data.</text>
</comment>
<keyword evidence="3" id="KW-1185">Reference proteome</keyword>
<reference evidence="3" key="1">
    <citation type="submission" date="2017-10" db="EMBL/GenBank/DDBJ databases">
        <authorList>
            <person name="Kravchenko I.K."/>
            <person name="Grouzdev D.S."/>
        </authorList>
    </citation>
    <scope>NUCLEOTIDE SEQUENCE [LARGE SCALE GENOMIC DNA]</scope>
    <source>
        <strain evidence="3">B2</strain>
    </source>
</reference>
<proteinExistence type="predicted"/>
<feature type="region of interest" description="Disordered" evidence="1">
    <location>
        <begin position="286"/>
        <end position="310"/>
    </location>
</feature>
<sequence>MPTRPPARRTDMAGWYRQGTVALTPGSAAVAGAGTMWMGVVRPGSAFTTDGRTLYEIREVANDHTLTLDRPWEGETAGASAYAVIAASATLSNAELAGEIAAMVAKWAVREDQYDDWLGGSPNGGPNADGKYPLTDSKGVTRLVESPARLLQLLDDGVVEHAAQIIAAIEDDVATARQAATAATAAMTAVGADRQAVAQAAATVAAQIGESTAAATTATAQAAIAVHHADEAAGSAAAAAGLEASATAALAAVETARDIVLEARTEAGNAATGALSARTAAEAARDTATAARDAAQQARDAATTARTQAQDWAVKTDAPVSGSLKSALSYALDAASQATVATGKATEAAGSAAAAAASATALDTAATAAQAAAGDAATGAQTATAKASAAAISADIARSAAQQAEAAGTGSATARTAAEAARDSAATAMTAAQVAASQAGQSQTNAANSAQTSATAAADAISAKSDATAARDLAVAARTEAQGARDLAQAFAQGAVGYQPSPGVYSAFHWSEQAKGHAQTAATIVGGSNFGIVGDGASQRFVADNPGSLLNLVQAPGGKLTFSPGNHAVSFGFDAATAPVAASGNITAGTVQGALEEIDHRLSTLSQDSIANGGGSVRVTEDGAVEIAPAAGRTATYKGGELHSSATAYGKAQTDAAIAAMISAGQAAGAARLTTPRTIALSGGATGTATAFDGTQNIVIPVTAVAASVLTGTIDIARLPAGALERLYPVASDAERFALTTAQVQKGDTVQVGGTGGLMYLVVDESNLGNAAGYRAYTAARASAVDWSGVENKPALLTSLASLDNAVGVLTQTGAGTAAKRAIGTAASTDIPDRAAADGRYAQLAANNVLSGTVSILNSASAEAMHVGNGAGSKFTFVGWNESGGFGRVGAYGSSAWQNFAISEGGAPTAIGTTAMPTGGAKLNVATGIQVDNKDVWHAGNLVPGNYAAIATANTFSGKQTILGAGANLPSNTGIASAISNTAGFEIQSQGIGTPAGAAFMSFHRPGNYAVHVGLDTDNELKIGGWSMGGVAHKVWHAGNLPVSVSGNAVDFKSSPTVNGAPLATNANTVAKSTVTVLPATGSLDVPAKTILGVYSQFVGQAFNVDYNTEAQYTQENAATGTDQVGGAFQLYSTSGGSGGIDAATKLLVHADGANGSTEIIDERGITPFGSHCGWFDGSSYFTVPTSYKLAFGTAQDFTYEIYARFESLSTNPIVWDTRVNGTGNSPALIILSNGTVRIAINGSNRDTATGLLATGAFYHIVFTRRSGIAAIYVNGVSALTWAETYALPNSQIVIGQSSVAGSNTMTGWLDQFRISKTARYSTNFTPSATAFVTDADTVHLFSFDDGHGGQVLKDRSNSGQELCLEGTATISTGWSKFGASSLRMPGSSRLTTAASKPHADLNLGADNFTIDLHARFDSAGDAQVLISAGNTNQFGIQVQTSSGSLLLWMSTNGSGWDLVNGVSMGSFTVGTSAHWAIVRSGSTLYLFKDGVLQNTVSIGTMALAALTKWCFGGYVPAVGGGNMNGYVDELRIKRGVAEWVANFTVPAAPYTADDRTILLCHFDGSNGDKVTLDGSRSSYTATAFGDAALPALAFQGGAALSSAQARGGHGSALALNGSGQCASITFAQPSAGHPLYFGTNTKHCIEVWMYFASFSTSPQIFNISDASGTVANSMQLWTHTDGTLRFNGWGSGSIIPSNAAMSTGWHHIALVRDNFGWYVYVDGVKSNQLMGPQVNPAYLSAAYRLYVGAYWDGGQAFLNGAIDSIRITNGQPRYTANFTPATLVADDMTTLFWEFNGAVGQKWVKELSQNTALIAANGNARSVKDGVWIAPVVSSSATNSGISTGNAKFGSGSLYASTAGTYYIVSNGTPYAPPGDFTYDFWINPTDVSGTRRIFYKGNPANSSWDISAYLSNLTMQVEYRDTASNGFGASATLTANVWQHVAIVRSGSMITIYVGGMAKNSFSSVNGLIQQSGAFSLLDTTSSGQGMYGGTCIDEFRVSNVARWTGNFTPPSLAYGSSYVTGPFYVATLDSSRIDVSDWSTIHSATITQTTPPGTSIKWLVSFDGRATWRKWDGSAWVVVPLNSGASIDTNGNDYLTLQTALTNLNVEAYSTIDLAFSLKTANPNVSPSVDAVTLARDEYELGAAKIDYTIKRNGAAGAEIHRITNLKPYPVNVVYDYVA</sequence>
<dbReference type="SUPFAM" id="SSF49899">
    <property type="entry name" value="Concanavalin A-like lectins/glucanases"/>
    <property type="match status" value="4"/>
</dbReference>
<organism evidence="2 3">
    <name type="scientific">Azospirillum palustre</name>
    <dbReference type="NCBI Taxonomy" id="2044885"/>
    <lineage>
        <taxon>Bacteria</taxon>
        <taxon>Pseudomonadati</taxon>
        <taxon>Pseudomonadota</taxon>
        <taxon>Alphaproteobacteria</taxon>
        <taxon>Rhodospirillales</taxon>
        <taxon>Azospirillaceae</taxon>
        <taxon>Azospirillum</taxon>
    </lineage>
</organism>
<dbReference type="Gene3D" id="2.60.120.200">
    <property type="match status" value="4"/>
</dbReference>
<dbReference type="PANTHER" id="PTHR42535:SF2">
    <property type="entry name" value="CHROMOSOME UNDETERMINED SCAFFOLD_146, WHOLE GENOME SHOTGUN SEQUENCE"/>
    <property type="match status" value="1"/>
</dbReference>
<dbReference type="EMBL" id="PDKW01000036">
    <property type="protein sequence ID" value="PGH59383.1"/>
    <property type="molecule type" value="Genomic_DNA"/>
</dbReference>
<evidence type="ECO:0000313" key="2">
    <source>
        <dbReference type="EMBL" id="PGH59383.1"/>
    </source>
</evidence>
<evidence type="ECO:0000313" key="3">
    <source>
        <dbReference type="Proteomes" id="UP000225379"/>
    </source>
</evidence>